<dbReference type="InterPro" id="IPR002477">
    <property type="entry name" value="Peptidoglycan-bd-like"/>
</dbReference>
<evidence type="ECO:0000256" key="1">
    <source>
        <dbReference type="SAM" id="MobiDB-lite"/>
    </source>
</evidence>
<dbReference type="InterPro" id="IPR036365">
    <property type="entry name" value="PGBD-like_sf"/>
</dbReference>
<name>A0AA35UPY0_9PROT</name>
<reference evidence="3" key="1">
    <citation type="submission" date="2023-03" db="EMBL/GenBank/DDBJ databases">
        <authorList>
            <person name="Cleenwerck I."/>
        </authorList>
    </citation>
    <scope>NUCLEOTIDE SEQUENCE</scope>
    <source>
        <strain evidence="3">LMG 32879</strain>
    </source>
</reference>
<evidence type="ECO:0000313" key="4">
    <source>
        <dbReference type="Proteomes" id="UP001176960"/>
    </source>
</evidence>
<dbReference type="EMBL" id="CATKSH010000016">
    <property type="protein sequence ID" value="CAI9121503.1"/>
    <property type="molecule type" value="Genomic_DNA"/>
</dbReference>
<dbReference type="AlphaFoldDB" id="A0AA35UPY0"/>
<protein>
    <submittedName>
        <fullName evidence="3">Peptidoglycan-binding domain-containing protein</fullName>
    </submittedName>
</protein>
<dbReference type="Proteomes" id="UP001176960">
    <property type="component" value="Unassembled WGS sequence"/>
</dbReference>
<feature type="compositionally biased region" description="Pro residues" evidence="1">
    <location>
        <begin position="244"/>
        <end position="257"/>
    </location>
</feature>
<evidence type="ECO:0000259" key="2">
    <source>
        <dbReference type="Pfam" id="PF01471"/>
    </source>
</evidence>
<proteinExistence type="predicted"/>
<feature type="region of interest" description="Disordered" evidence="1">
    <location>
        <begin position="386"/>
        <end position="405"/>
    </location>
</feature>
<dbReference type="SUPFAM" id="SSF47090">
    <property type="entry name" value="PGBD-like"/>
    <property type="match status" value="1"/>
</dbReference>
<organism evidence="3 4">
    <name type="scientific">Brytella acorum</name>
    <dbReference type="NCBI Taxonomy" id="2959299"/>
    <lineage>
        <taxon>Bacteria</taxon>
        <taxon>Pseudomonadati</taxon>
        <taxon>Pseudomonadota</taxon>
        <taxon>Alphaproteobacteria</taxon>
        <taxon>Acetobacterales</taxon>
        <taxon>Acetobacteraceae</taxon>
        <taxon>Brytella</taxon>
    </lineage>
</organism>
<dbReference type="Gene3D" id="1.10.101.10">
    <property type="entry name" value="PGBD-like superfamily/PGBD"/>
    <property type="match status" value="1"/>
</dbReference>
<dbReference type="RefSeq" id="WP_289843664.1">
    <property type="nucleotide sequence ID" value="NZ_CATKSH010000016.1"/>
</dbReference>
<accession>A0AA35UPY0</accession>
<comment type="caution">
    <text evidence="3">The sequence shown here is derived from an EMBL/GenBank/DDBJ whole genome shotgun (WGS) entry which is preliminary data.</text>
</comment>
<dbReference type="InterPro" id="IPR036366">
    <property type="entry name" value="PGBDSf"/>
</dbReference>
<evidence type="ECO:0000313" key="3">
    <source>
        <dbReference type="EMBL" id="CAI9121503.1"/>
    </source>
</evidence>
<feature type="compositionally biased region" description="Low complexity" evidence="1">
    <location>
        <begin position="284"/>
        <end position="335"/>
    </location>
</feature>
<feature type="compositionally biased region" description="Basic and acidic residues" evidence="1">
    <location>
        <begin position="396"/>
        <end position="405"/>
    </location>
</feature>
<gene>
    <name evidence="3" type="ORF">LMG32879_002350</name>
</gene>
<dbReference type="Pfam" id="PF01471">
    <property type="entry name" value="PG_binding_1"/>
    <property type="match status" value="1"/>
</dbReference>
<sequence length="405" mass="40284">MTSIYQILKPSGRFHRALRLLPGSVMLVGAISAGGVAMARPSLVTLIDLSNLHNGPAIGSCPSALSDLRDALDGIGIPTQRMTAPTADTLRLTLAQISNQASGARMIVVCGYGASPNGQVFVVPTDASGGGADMSRLGVSADTISRVAGGGSLTALELHPLPGSDLSDDLVRKWQAAASPNTSRLAAVDRNAGDATLLARLTAAVKGQGDAMLSAFFGVQSQPGASVALSPPPATVPAPVAAVAPPPKSAAAPPSPAPSHVAATDNAHAVPPPTVADSKANDGAAVAAVSAPEPPTSSAAAAPPASPVPDAVGPNAGTSAAAAHPPARRPVVGRRTTSKRAEAAKPDPQIRSLQLGLLAAGVYHGAVTGKSDAATGQAVELYQKRLGHQPTGQLTPEERKALTGG</sequence>
<feature type="domain" description="Peptidoglycan binding-like" evidence="2">
    <location>
        <begin position="347"/>
        <end position="402"/>
    </location>
</feature>
<feature type="region of interest" description="Disordered" evidence="1">
    <location>
        <begin position="240"/>
        <end position="348"/>
    </location>
</feature>
<keyword evidence="4" id="KW-1185">Reference proteome</keyword>